<dbReference type="PANTHER" id="PTHR37946">
    <property type="entry name" value="SLL1969 PROTEIN"/>
    <property type="match status" value="1"/>
</dbReference>
<dbReference type="InterPro" id="IPR000073">
    <property type="entry name" value="AB_hydrolase_1"/>
</dbReference>
<dbReference type="GO" id="GO:0016787">
    <property type="term" value="F:hydrolase activity"/>
    <property type="evidence" value="ECO:0007669"/>
    <property type="project" value="UniProtKB-KW"/>
</dbReference>
<dbReference type="Proteomes" id="UP000428330">
    <property type="component" value="Chromosome"/>
</dbReference>
<feature type="chain" id="PRO_5026303999" evidence="1">
    <location>
        <begin position="19"/>
        <end position="255"/>
    </location>
</feature>
<dbReference type="AlphaFoldDB" id="A0A6I6IVW2"/>
<reference evidence="4" key="1">
    <citation type="submission" date="2018-12" db="EMBL/GenBank/DDBJ databases">
        <title>Complete genome sequence of Roseovarius sp. MME-070.</title>
        <authorList>
            <person name="Nam Y.-D."/>
            <person name="Kang J."/>
            <person name="Chung W.-H."/>
            <person name="Park Y.S."/>
        </authorList>
    </citation>
    <scope>NUCLEOTIDE SEQUENCE [LARGE SCALE GENOMIC DNA]</scope>
    <source>
        <strain evidence="4">MME-070</strain>
    </source>
</reference>
<keyword evidence="3" id="KW-0378">Hydrolase</keyword>
<protein>
    <submittedName>
        <fullName evidence="3">Alpha/beta hydrolase</fullName>
    </submittedName>
</protein>
<dbReference type="Pfam" id="PF00561">
    <property type="entry name" value="Abhydrolase_1"/>
    <property type="match status" value="1"/>
</dbReference>
<evidence type="ECO:0000313" key="3">
    <source>
        <dbReference type="EMBL" id="QGY00323.1"/>
    </source>
</evidence>
<evidence type="ECO:0000259" key="2">
    <source>
        <dbReference type="Pfam" id="PF00561"/>
    </source>
</evidence>
<evidence type="ECO:0000313" key="4">
    <source>
        <dbReference type="Proteomes" id="UP000428330"/>
    </source>
</evidence>
<dbReference type="KEGG" id="rom:EI983_06195"/>
<sequence length="255" mass="27626">MASFCVALLALAPLPARADCVVLLHGLLRSAESFRVMEEVLKAEGYTVFRPEYASTQAEIEKLAAETLPYAVRVCGETKIHFVTHSMGGILLRHWLKDNRPEDMGRVVMLAPPNHGSEIVDELGGLELFEWINGPAGLQLETGQAGLPAQLPPVDFDLGVIAGTRTLNPYFSSLIEGVDDGKVSVASTKVEGMNDHIALPVTHTFMTVSPLVIAQTQVFLRDGAFDHDMTFEELIWGAGDADESGASGQVEERPE</sequence>
<name>A0A6I6IVW2_9RHOB</name>
<evidence type="ECO:0000256" key="1">
    <source>
        <dbReference type="SAM" id="SignalP"/>
    </source>
</evidence>
<proteinExistence type="predicted"/>
<feature type="signal peptide" evidence="1">
    <location>
        <begin position="1"/>
        <end position="18"/>
    </location>
</feature>
<dbReference type="Gene3D" id="3.40.50.1820">
    <property type="entry name" value="alpha/beta hydrolase"/>
    <property type="match status" value="1"/>
</dbReference>
<keyword evidence="1" id="KW-0732">Signal</keyword>
<gene>
    <name evidence="3" type="ORF">EI983_06195</name>
</gene>
<feature type="domain" description="AB hydrolase-1" evidence="2">
    <location>
        <begin position="21"/>
        <end position="133"/>
    </location>
</feature>
<dbReference type="EMBL" id="CP034348">
    <property type="protein sequence ID" value="QGY00323.1"/>
    <property type="molecule type" value="Genomic_DNA"/>
</dbReference>
<organism evidence="3 4">
    <name type="scientific">Roseovarius faecimaris</name>
    <dbReference type="NCBI Taxonomy" id="2494550"/>
    <lineage>
        <taxon>Bacteria</taxon>
        <taxon>Pseudomonadati</taxon>
        <taxon>Pseudomonadota</taxon>
        <taxon>Alphaproteobacteria</taxon>
        <taxon>Rhodobacterales</taxon>
        <taxon>Roseobacteraceae</taxon>
        <taxon>Roseovarius</taxon>
    </lineage>
</organism>
<dbReference type="PANTHER" id="PTHR37946:SF1">
    <property type="entry name" value="SLL1969 PROTEIN"/>
    <property type="match status" value="1"/>
</dbReference>
<accession>A0A6I6IVW2</accession>
<dbReference type="OrthoDB" id="556502at2"/>
<dbReference type="SUPFAM" id="SSF53474">
    <property type="entry name" value="alpha/beta-Hydrolases"/>
    <property type="match status" value="1"/>
</dbReference>
<keyword evidence="4" id="KW-1185">Reference proteome</keyword>
<dbReference type="InterPro" id="IPR029058">
    <property type="entry name" value="AB_hydrolase_fold"/>
</dbReference>